<name>A0A0U4AYU5_9ACTN</name>
<dbReference type="KEGG" id="aer:AERYTH_12670"/>
<dbReference type="InterPro" id="IPR034660">
    <property type="entry name" value="DinB/YfiT-like"/>
</dbReference>
<accession>A0A0U4AYU5</accession>
<proteinExistence type="predicted"/>
<dbReference type="Pfam" id="PF04978">
    <property type="entry name" value="MST"/>
    <property type="match status" value="1"/>
</dbReference>
<dbReference type="EMBL" id="CP011502">
    <property type="protein sequence ID" value="ALX05488.1"/>
    <property type="molecule type" value="Genomic_DNA"/>
</dbReference>
<dbReference type="OrthoDB" id="4548523at2"/>
<keyword evidence="2" id="KW-1185">Reference proteome</keyword>
<reference evidence="1 2" key="1">
    <citation type="journal article" date="1991" name="Int. J. Syst. Bacteriol.">
        <title>Description of the erythromycin-producing bacterium Arthrobacter sp. strain NRRL B-3381 as Aeromicrobium erythreum gen. nov., sp. nov.</title>
        <authorList>
            <person name="Miller E.S."/>
            <person name="Woese C.R."/>
            <person name="Brenner S."/>
        </authorList>
    </citation>
    <scope>NUCLEOTIDE SEQUENCE [LARGE SCALE GENOMIC DNA]</scope>
    <source>
        <strain evidence="1 2">AR18</strain>
    </source>
</reference>
<gene>
    <name evidence="1" type="ORF">AERYTH_12670</name>
</gene>
<dbReference type="PATRIC" id="fig|2041.4.peg.2634"/>
<evidence type="ECO:0000313" key="2">
    <source>
        <dbReference type="Proteomes" id="UP000067689"/>
    </source>
</evidence>
<dbReference type="RefSeq" id="WP_067859292.1">
    <property type="nucleotide sequence ID" value="NZ_CP011502.1"/>
</dbReference>
<dbReference type="InterPro" id="IPR007061">
    <property type="entry name" value="MST-like"/>
</dbReference>
<protein>
    <recommendedName>
        <fullName evidence="3">Mini-circle protein</fullName>
    </recommendedName>
</protein>
<evidence type="ECO:0008006" key="3">
    <source>
        <dbReference type="Google" id="ProtNLM"/>
    </source>
</evidence>
<dbReference type="SUPFAM" id="SSF109854">
    <property type="entry name" value="DinB/YfiT-like putative metalloenzymes"/>
    <property type="match status" value="1"/>
</dbReference>
<organism evidence="1 2">
    <name type="scientific">Aeromicrobium erythreum</name>
    <dbReference type="NCBI Taxonomy" id="2041"/>
    <lineage>
        <taxon>Bacteria</taxon>
        <taxon>Bacillati</taxon>
        <taxon>Actinomycetota</taxon>
        <taxon>Actinomycetes</taxon>
        <taxon>Propionibacteriales</taxon>
        <taxon>Nocardioidaceae</taxon>
        <taxon>Aeromicrobium</taxon>
    </lineage>
</organism>
<dbReference type="AlphaFoldDB" id="A0A0U4AYU5"/>
<dbReference type="Proteomes" id="UP000067689">
    <property type="component" value="Chromosome"/>
</dbReference>
<sequence>MSLHTADERSVLEGLLDVQRAEIALLLDEVDDTEARTRLVPSATTVLGLVKHAVFVERVWFHSRVAGVPRERLGLPAAPADSFVLTNDDTIASVRADFDEACDISRAVAAAHDLDETWPWHDGPVSLRYVYAHMIAELARHAGHGDILVEQLLARRRQGVK</sequence>
<dbReference type="Gene3D" id="1.20.120.450">
    <property type="entry name" value="dinb family like domain"/>
    <property type="match status" value="1"/>
</dbReference>
<dbReference type="STRING" id="2041.AERYTH_12670"/>
<evidence type="ECO:0000313" key="1">
    <source>
        <dbReference type="EMBL" id="ALX05488.1"/>
    </source>
</evidence>